<proteinExistence type="predicted"/>
<evidence type="ECO:0000313" key="3">
    <source>
        <dbReference type="Proteomes" id="UP000198553"/>
    </source>
</evidence>
<reference evidence="3" key="1">
    <citation type="submission" date="2016-10" db="EMBL/GenBank/DDBJ databases">
        <authorList>
            <person name="Varghese N."/>
            <person name="Submissions S."/>
        </authorList>
    </citation>
    <scope>NUCLEOTIDE SEQUENCE [LARGE SCALE GENOMIC DNA]</scope>
    <source>
        <strain evidence="3">B48,IBRC-M 10115,DSM 25386,CECT 8001</strain>
    </source>
</reference>
<dbReference type="InterPro" id="IPR050276">
    <property type="entry name" value="MshD_Acetyltransferase"/>
</dbReference>
<dbReference type="PROSITE" id="PS51186">
    <property type="entry name" value="GNAT"/>
    <property type="match status" value="1"/>
</dbReference>
<sequence>MEAAEIVKANYDEVPVITEMFEDCKAYLESRGILQWDDQYPSQEYFEKKFAGENLFVLKRNGEIQGAMVLDEWQTPEWESADWTVVKGNPLILHSFCVHPSTQGLGYGGQMLQFAEDFTIEQGYPALRLDTYAGNMSAVRFYEKRGYKRTGEVELTGKPEGHEKYYCYEKLF</sequence>
<dbReference type="GO" id="GO:0016747">
    <property type="term" value="F:acyltransferase activity, transferring groups other than amino-acyl groups"/>
    <property type="evidence" value="ECO:0007669"/>
    <property type="project" value="InterPro"/>
</dbReference>
<evidence type="ECO:0000313" key="2">
    <source>
        <dbReference type="EMBL" id="SEM97165.1"/>
    </source>
</evidence>
<dbReference type="RefSeq" id="WP_170843860.1">
    <property type="nucleotide sequence ID" value="NZ_FOBW01000007.1"/>
</dbReference>
<accession>A0A1H8CQ71</accession>
<keyword evidence="3" id="KW-1185">Reference proteome</keyword>
<dbReference type="Gene3D" id="3.40.630.30">
    <property type="match status" value="1"/>
</dbReference>
<dbReference type="InterPro" id="IPR016181">
    <property type="entry name" value="Acyl_CoA_acyltransferase"/>
</dbReference>
<gene>
    <name evidence="2" type="ORF">SAMN05192533_107191</name>
</gene>
<dbReference type="Proteomes" id="UP000198553">
    <property type="component" value="Unassembled WGS sequence"/>
</dbReference>
<dbReference type="STRING" id="930146.SAMN05192533_107191"/>
<feature type="domain" description="N-acetyltransferase" evidence="1">
    <location>
        <begin position="4"/>
        <end position="172"/>
    </location>
</feature>
<dbReference type="EMBL" id="FOBW01000007">
    <property type="protein sequence ID" value="SEM97165.1"/>
    <property type="molecule type" value="Genomic_DNA"/>
</dbReference>
<evidence type="ECO:0000259" key="1">
    <source>
        <dbReference type="PROSITE" id="PS51186"/>
    </source>
</evidence>
<dbReference type="SUPFAM" id="SSF55729">
    <property type="entry name" value="Acyl-CoA N-acyltransferases (Nat)"/>
    <property type="match status" value="1"/>
</dbReference>
<dbReference type="Pfam" id="PF00583">
    <property type="entry name" value="Acetyltransf_1"/>
    <property type="match status" value="1"/>
</dbReference>
<dbReference type="PANTHER" id="PTHR43617">
    <property type="entry name" value="L-AMINO ACID N-ACETYLTRANSFERASE"/>
    <property type="match status" value="1"/>
</dbReference>
<dbReference type="AlphaFoldDB" id="A0A1H8CQ71"/>
<name>A0A1H8CQ71_9BACI</name>
<keyword evidence="2" id="KW-0808">Transferase</keyword>
<dbReference type="CDD" id="cd04301">
    <property type="entry name" value="NAT_SF"/>
    <property type="match status" value="1"/>
</dbReference>
<dbReference type="InterPro" id="IPR000182">
    <property type="entry name" value="GNAT_dom"/>
</dbReference>
<protein>
    <submittedName>
        <fullName evidence="2">Acetyltransferase (GNAT) family protein</fullName>
    </submittedName>
</protein>
<organism evidence="2 3">
    <name type="scientific">Mesobacillus persicus</name>
    <dbReference type="NCBI Taxonomy" id="930146"/>
    <lineage>
        <taxon>Bacteria</taxon>
        <taxon>Bacillati</taxon>
        <taxon>Bacillota</taxon>
        <taxon>Bacilli</taxon>
        <taxon>Bacillales</taxon>
        <taxon>Bacillaceae</taxon>
        <taxon>Mesobacillus</taxon>
    </lineage>
</organism>